<dbReference type="OrthoDB" id="3685327at2759"/>
<dbReference type="EMBL" id="KN880578">
    <property type="protein sequence ID" value="KIY65739.1"/>
    <property type="molecule type" value="Genomic_DNA"/>
</dbReference>
<feature type="signal peptide" evidence="1">
    <location>
        <begin position="1"/>
        <end position="17"/>
    </location>
</feature>
<accession>A0A0D7B6E7</accession>
<protein>
    <submittedName>
        <fullName evidence="2">Uncharacterized protein</fullName>
    </submittedName>
</protein>
<keyword evidence="1" id="KW-0732">Signal</keyword>
<name>A0A0D7B6E7_9AGAR</name>
<evidence type="ECO:0000256" key="1">
    <source>
        <dbReference type="SAM" id="SignalP"/>
    </source>
</evidence>
<dbReference type="STRING" id="1314674.A0A0D7B6E7"/>
<proteinExistence type="predicted"/>
<dbReference type="Proteomes" id="UP000054007">
    <property type="component" value="Unassembled WGS sequence"/>
</dbReference>
<evidence type="ECO:0000313" key="2">
    <source>
        <dbReference type="EMBL" id="KIY65739.1"/>
    </source>
</evidence>
<feature type="chain" id="PRO_5002317011" evidence="1">
    <location>
        <begin position="18"/>
        <end position="230"/>
    </location>
</feature>
<gene>
    <name evidence="2" type="ORF">CYLTODRAFT_378914</name>
</gene>
<organism evidence="2 3">
    <name type="scientific">Cylindrobasidium torrendii FP15055 ss-10</name>
    <dbReference type="NCBI Taxonomy" id="1314674"/>
    <lineage>
        <taxon>Eukaryota</taxon>
        <taxon>Fungi</taxon>
        <taxon>Dikarya</taxon>
        <taxon>Basidiomycota</taxon>
        <taxon>Agaricomycotina</taxon>
        <taxon>Agaricomycetes</taxon>
        <taxon>Agaricomycetidae</taxon>
        <taxon>Agaricales</taxon>
        <taxon>Marasmiineae</taxon>
        <taxon>Physalacriaceae</taxon>
        <taxon>Cylindrobasidium</taxon>
    </lineage>
</organism>
<evidence type="ECO:0000313" key="3">
    <source>
        <dbReference type="Proteomes" id="UP000054007"/>
    </source>
</evidence>
<keyword evidence="3" id="KW-1185">Reference proteome</keyword>
<dbReference type="AlphaFoldDB" id="A0A0D7B6E7"/>
<reference evidence="2 3" key="1">
    <citation type="journal article" date="2015" name="Fungal Genet. Biol.">
        <title>Evolution of novel wood decay mechanisms in Agaricales revealed by the genome sequences of Fistulina hepatica and Cylindrobasidium torrendii.</title>
        <authorList>
            <person name="Floudas D."/>
            <person name="Held B.W."/>
            <person name="Riley R."/>
            <person name="Nagy L.G."/>
            <person name="Koehler G."/>
            <person name="Ransdell A.S."/>
            <person name="Younus H."/>
            <person name="Chow J."/>
            <person name="Chiniquy J."/>
            <person name="Lipzen A."/>
            <person name="Tritt A."/>
            <person name="Sun H."/>
            <person name="Haridas S."/>
            <person name="LaButti K."/>
            <person name="Ohm R.A."/>
            <person name="Kues U."/>
            <person name="Blanchette R.A."/>
            <person name="Grigoriev I.V."/>
            <person name="Minto R.E."/>
            <person name="Hibbett D.S."/>
        </authorList>
    </citation>
    <scope>NUCLEOTIDE SEQUENCE [LARGE SCALE GENOMIC DNA]</scope>
    <source>
        <strain evidence="2 3">FP15055 ss-10</strain>
    </source>
</reference>
<sequence>MFATSLLLSATAIVAHAASPASLPGLLAMRDWSEPISCGTTQDATLSACQSLLDNWQQDLRTSLHCTYHATGDAWNVASVEGCCFDDGDFNPPSDKRALETVDKRQKADIAGSIAELVNAILGGHSADDTARANTVKNVRDGLADEYKKNVVVCHTDHEAKFDGVQGTDWYHEHFEVDIQIGGTIGYEVYVAGSGTFKRNGDGGEINWGWNGVLAKDAEEDGSLLTFASR</sequence>